<dbReference type="Pfam" id="PF13175">
    <property type="entry name" value="AAA_15"/>
    <property type="match status" value="1"/>
</dbReference>
<sequence>MLESLLPEIKKDIDFVYIPANRGTKDLSWTDNSIFTRLVEQYLHEYTKNRDLLSTQVKQVANHFHTQVLSRLEKELSELNMLASEKTYEVNFDEQMDYSILLSQLGISILEKGNSFPVAEYGSGIKSLTVIALHRMLSKNNTDSIILGIEEPETNLHPQAQKRLIASILNNRQDFETQAIFATHSTVIVDALDHEDIVLVRRVNDEQRGFKSVTSQLQNNFWQCHDITDYKH</sequence>
<accession>K1STD2</accession>
<name>K1STD2_9ZZZZ</name>
<protein>
    <recommendedName>
        <fullName evidence="1">Endonuclease GajA/Old nuclease/RecF-like AAA domain-containing protein</fullName>
    </recommendedName>
</protein>
<dbReference type="Gene3D" id="3.40.50.300">
    <property type="entry name" value="P-loop containing nucleotide triphosphate hydrolases"/>
    <property type="match status" value="1"/>
</dbReference>
<gene>
    <name evidence="2" type="ORF">LEA_12668</name>
</gene>
<dbReference type="AlphaFoldDB" id="K1STD2"/>
<evidence type="ECO:0000313" key="2">
    <source>
        <dbReference type="EMBL" id="EKC60823.1"/>
    </source>
</evidence>
<organism evidence="2">
    <name type="scientific">human gut metagenome</name>
    <dbReference type="NCBI Taxonomy" id="408170"/>
    <lineage>
        <taxon>unclassified sequences</taxon>
        <taxon>metagenomes</taxon>
        <taxon>organismal metagenomes</taxon>
    </lineage>
</organism>
<feature type="domain" description="Endonuclease GajA/Old nuclease/RecF-like AAA" evidence="1">
    <location>
        <begin position="13"/>
        <end position="189"/>
    </location>
</feature>
<dbReference type="PANTHER" id="PTHR43581">
    <property type="entry name" value="ATP/GTP PHOSPHATASE"/>
    <property type="match status" value="1"/>
</dbReference>
<dbReference type="InterPro" id="IPR027417">
    <property type="entry name" value="P-loop_NTPase"/>
</dbReference>
<dbReference type="EMBL" id="AJWY01008576">
    <property type="protein sequence ID" value="EKC60823.1"/>
    <property type="molecule type" value="Genomic_DNA"/>
</dbReference>
<comment type="caution">
    <text evidence="2">The sequence shown here is derived from an EMBL/GenBank/DDBJ whole genome shotgun (WGS) entry which is preliminary data.</text>
</comment>
<dbReference type="SUPFAM" id="SSF52540">
    <property type="entry name" value="P-loop containing nucleoside triphosphate hydrolases"/>
    <property type="match status" value="1"/>
</dbReference>
<reference evidence="2" key="1">
    <citation type="journal article" date="2013" name="Environ. Microbiol.">
        <title>Microbiota from the distal guts of lean and obese adolescents exhibit partial functional redundancy besides clear differences in community structure.</title>
        <authorList>
            <person name="Ferrer M."/>
            <person name="Ruiz A."/>
            <person name="Lanza F."/>
            <person name="Haange S.B."/>
            <person name="Oberbach A."/>
            <person name="Till H."/>
            <person name="Bargiela R."/>
            <person name="Campoy C."/>
            <person name="Segura M.T."/>
            <person name="Richter M."/>
            <person name="von Bergen M."/>
            <person name="Seifert J."/>
            <person name="Suarez A."/>
        </authorList>
    </citation>
    <scope>NUCLEOTIDE SEQUENCE</scope>
</reference>
<proteinExistence type="predicted"/>
<dbReference type="PANTHER" id="PTHR43581:SF4">
    <property type="entry name" value="ATP_GTP PHOSPHATASE"/>
    <property type="match status" value="1"/>
</dbReference>
<dbReference type="InterPro" id="IPR041685">
    <property type="entry name" value="AAA_GajA/Old/RecF-like"/>
</dbReference>
<dbReference type="InterPro" id="IPR051396">
    <property type="entry name" value="Bact_Antivir_Def_Nuclease"/>
</dbReference>
<evidence type="ECO:0000259" key="1">
    <source>
        <dbReference type="Pfam" id="PF13175"/>
    </source>
</evidence>